<dbReference type="EMBL" id="JBAHYK010000636">
    <property type="protein sequence ID" value="KAL0572379.1"/>
    <property type="molecule type" value="Genomic_DNA"/>
</dbReference>
<keyword evidence="2" id="KW-1185">Reference proteome</keyword>
<protein>
    <submittedName>
        <fullName evidence="1">Uncharacterized protein</fullName>
    </submittedName>
</protein>
<gene>
    <name evidence="1" type="ORF">V5O48_009582</name>
</gene>
<proteinExistence type="predicted"/>
<evidence type="ECO:0000313" key="2">
    <source>
        <dbReference type="Proteomes" id="UP001465976"/>
    </source>
</evidence>
<reference evidence="1 2" key="1">
    <citation type="submission" date="2024-02" db="EMBL/GenBank/DDBJ databases">
        <title>A draft genome for the cacao thread blight pathogen Marasmius crinis-equi.</title>
        <authorList>
            <person name="Cohen S.P."/>
            <person name="Baruah I.K."/>
            <person name="Amoako-Attah I."/>
            <person name="Bukari Y."/>
            <person name="Meinhardt L.W."/>
            <person name="Bailey B.A."/>
        </authorList>
    </citation>
    <scope>NUCLEOTIDE SEQUENCE [LARGE SCALE GENOMIC DNA]</scope>
    <source>
        <strain evidence="1 2">GH-76</strain>
    </source>
</reference>
<organism evidence="1 2">
    <name type="scientific">Marasmius crinis-equi</name>
    <dbReference type="NCBI Taxonomy" id="585013"/>
    <lineage>
        <taxon>Eukaryota</taxon>
        <taxon>Fungi</taxon>
        <taxon>Dikarya</taxon>
        <taxon>Basidiomycota</taxon>
        <taxon>Agaricomycotina</taxon>
        <taxon>Agaricomycetes</taxon>
        <taxon>Agaricomycetidae</taxon>
        <taxon>Agaricales</taxon>
        <taxon>Marasmiineae</taxon>
        <taxon>Marasmiaceae</taxon>
        <taxon>Marasmius</taxon>
    </lineage>
</organism>
<evidence type="ECO:0000313" key="1">
    <source>
        <dbReference type="EMBL" id="KAL0572379.1"/>
    </source>
</evidence>
<dbReference type="Proteomes" id="UP001465976">
    <property type="component" value="Unassembled WGS sequence"/>
</dbReference>
<name>A0ABR3FAP9_9AGAR</name>
<sequence>MPCPVKVLKNELKNIIEQFWRTSVPDTEAVELLKEYYETDKDYIRQWLEDWEFYSTRNQGHNEDSILPWIQKVKERFPAKGAEGVRLMLSLEYGVKAP</sequence>
<comment type="caution">
    <text evidence="1">The sequence shown here is derived from an EMBL/GenBank/DDBJ whole genome shotgun (WGS) entry which is preliminary data.</text>
</comment>
<accession>A0ABR3FAP9</accession>
<feature type="non-terminal residue" evidence="1">
    <location>
        <position position="98"/>
    </location>
</feature>